<keyword evidence="3" id="KW-0804">Transcription</keyword>
<evidence type="ECO:0000259" key="4">
    <source>
        <dbReference type="PROSITE" id="PS50987"/>
    </source>
</evidence>
<dbReference type="PANTHER" id="PTHR33154">
    <property type="entry name" value="TRANSCRIPTIONAL REGULATOR, ARSR FAMILY"/>
    <property type="match status" value="1"/>
</dbReference>
<dbReference type="Proteomes" id="UP000075604">
    <property type="component" value="Unassembled WGS sequence"/>
</dbReference>
<protein>
    <submittedName>
        <fullName evidence="5">ArsR family transcriptional regulator</fullName>
    </submittedName>
</protein>
<proteinExistence type="predicted"/>
<dbReference type="EMBL" id="JELX01000634">
    <property type="protein sequence ID" value="KYF63241.1"/>
    <property type="molecule type" value="Genomic_DNA"/>
</dbReference>
<dbReference type="InterPro" id="IPR011991">
    <property type="entry name" value="ArsR-like_HTH"/>
</dbReference>
<dbReference type="GO" id="GO:0003700">
    <property type="term" value="F:DNA-binding transcription factor activity"/>
    <property type="evidence" value="ECO:0007669"/>
    <property type="project" value="InterPro"/>
</dbReference>
<dbReference type="SMART" id="SM00418">
    <property type="entry name" value="HTH_ARSR"/>
    <property type="match status" value="1"/>
</dbReference>
<comment type="caution">
    <text evidence="5">The sequence shown here is derived from an EMBL/GenBank/DDBJ whole genome shotgun (WGS) entry which is preliminary data.</text>
</comment>
<sequence>MKTTPEATDRCCPPAREQVDLRPIEGDEADEELASLSKALGHPARVKIVRILIRKNACVCGDIVDELPLAQSTVSQHLKVLKEAGLIRGDVDGPRVCYCIEPRALRRLKALVGGL</sequence>
<dbReference type="InterPro" id="IPR001845">
    <property type="entry name" value="HTH_ArsR_DNA-bd_dom"/>
</dbReference>
<keyword evidence="1" id="KW-0805">Transcription regulation</keyword>
<dbReference type="CDD" id="cd00090">
    <property type="entry name" value="HTH_ARSR"/>
    <property type="match status" value="1"/>
</dbReference>
<keyword evidence="2" id="KW-0238">DNA-binding</keyword>
<dbReference type="Pfam" id="PF01022">
    <property type="entry name" value="HTH_5"/>
    <property type="match status" value="1"/>
</dbReference>
<organism evidence="5 6">
    <name type="scientific">Sorangium cellulosum</name>
    <name type="common">Polyangium cellulosum</name>
    <dbReference type="NCBI Taxonomy" id="56"/>
    <lineage>
        <taxon>Bacteria</taxon>
        <taxon>Pseudomonadati</taxon>
        <taxon>Myxococcota</taxon>
        <taxon>Polyangia</taxon>
        <taxon>Polyangiales</taxon>
        <taxon>Polyangiaceae</taxon>
        <taxon>Sorangium</taxon>
    </lineage>
</organism>
<dbReference type="AlphaFoldDB" id="A0A150Q5G8"/>
<evidence type="ECO:0000256" key="1">
    <source>
        <dbReference type="ARBA" id="ARBA00023015"/>
    </source>
</evidence>
<evidence type="ECO:0000256" key="3">
    <source>
        <dbReference type="ARBA" id="ARBA00023163"/>
    </source>
</evidence>
<evidence type="ECO:0000256" key="2">
    <source>
        <dbReference type="ARBA" id="ARBA00023125"/>
    </source>
</evidence>
<feature type="domain" description="HTH arsR-type" evidence="4">
    <location>
        <begin position="25"/>
        <end position="115"/>
    </location>
</feature>
<evidence type="ECO:0000313" key="5">
    <source>
        <dbReference type="EMBL" id="KYF63241.1"/>
    </source>
</evidence>
<dbReference type="GO" id="GO:0003677">
    <property type="term" value="F:DNA binding"/>
    <property type="evidence" value="ECO:0007669"/>
    <property type="project" value="UniProtKB-KW"/>
</dbReference>
<dbReference type="Gene3D" id="1.10.10.10">
    <property type="entry name" value="Winged helix-like DNA-binding domain superfamily/Winged helix DNA-binding domain"/>
    <property type="match status" value="1"/>
</dbReference>
<gene>
    <name evidence="5" type="ORF">BE04_25340</name>
</gene>
<dbReference type="PANTHER" id="PTHR33154:SF15">
    <property type="entry name" value="REGULATORY PROTEIN ARSR"/>
    <property type="match status" value="1"/>
</dbReference>
<dbReference type="PROSITE" id="PS50987">
    <property type="entry name" value="HTH_ARSR_2"/>
    <property type="match status" value="1"/>
</dbReference>
<accession>A0A150Q5G8</accession>
<dbReference type="InterPro" id="IPR036390">
    <property type="entry name" value="WH_DNA-bd_sf"/>
</dbReference>
<dbReference type="InterPro" id="IPR036388">
    <property type="entry name" value="WH-like_DNA-bd_sf"/>
</dbReference>
<dbReference type="SUPFAM" id="SSF46785">
    <property type="entry name" value="Winged helix' DNA-binding domain"/>
    <property type="match status" value="1"/>
</dbReference>
<evidence type="ECO:0000313" key="6">
    <source>
        <dbReference type="Proteomes" id="UP000075604"/>
    </source>
</evidence>
<reference evidence="5 6" key="1">
    <citation type="submission" date="2014-02" db="EMBL/GenBank/DDBJ databases">
        <title>The small core and large imbalanced accessory genome model reveals a collaborative survival strategy of Sorangium cellulosum strains in nature.</title>
        <authorList>
            <person name="Han K."/>
            <person name="Peng R."/>
            <person name="Blom J."/>
            <person name="Li Y.-Z."/>
        </authorList>
    </citation>
    <scope>NUCLEOTIDE SEQUENCE [LARGE SCALE GENOMIC DNA]</scope>
    <source>
        <strain evidence="5 6">So0157-18</strain>
    </source>
</reference>
<dbReference type="PRINTS" id="PR00778">
    <property type="entry name" value="HTHARSR"/>
</dbReference>
<dbReference type="InterPro" id="IPR051081">
    <property type="entry name" value="HTH_MetalResp_TranReg"/>
</dbReference>
<dbReference type="NCBIfam" id="NF033788">
    <property type="entry name" value="HTH_metalloreg"/>
    <property type="match status" value="1"/>
</dbReference>
<name>A0A150Q5G8_SORCE</name>